<organism evidence="3 4">
    <name type="scientific">Lasius niger</name>
    <name type="common">Black garden ant</name>
    <dbReference type="NCBI Taxonomy" id="67767"/>
    <lineage>
        <taxon>Eukaryota</taxon>
        <taxon>Metazoa</taxon>
        <taxon>Ecdysozoa</taxon>
        <taxon>Arthropoda</taxon>
        <taxon>Hexapoda</taxon>
        <taxon>Insecta</taxon>
        <taxon>Pterygota</taxon>
        <taxon>Neoptera</taxon>
        <taxon>Endopterygota</taxon>
        <taxon>Hymenoptera</taxon>
        <taxon>Apocrita</taxon>
        <taxon>Aculeata</taxon>
        <taxon>Formicoidea</taxon>
        <taxon>Formicidae</taxon>
        <taxon>Formicinae</taxon>
        <taxon>Lasius</taxon>
        <taxon>Lasius</taxon>
    </lineage>
</organism>
<dbReference type="Gene3D" id="1.10.10.60">
    <property type="entry name" value="Homeodomain-like"/>
    <property type="match status" value="1"/>
</dbReference>
<dbReference type="InterPro" id="IPR007889">
    <property type="entry name" value="HTH_Psq"/>
</dbReference>
<dbReference type="Pfam" id="PF05225">
    <property type="entry name" value="HTH_psq"/>
    <property type="match status" value="1"/>
</dbReference>
<keyword evidence="4" id="KW-1185">Reference proteome</keyword>
<comment type="subcellular location">
    <subcellularLocation>
        <location evidence="1">Nucleus</location>
    </subcellularLocation>
</comment>
<accession>A0A0J7KLB1</accession>
<protein>
    <submittedName>
        <fullName evidence="3">Sugar phosphate exchanger 2-like protein</fullName>
    </submittedName>
</protein>
<dbReference type="GO" id="GO:0003677">
    <property type="term" value="F:DNA binding"/>
    <property type="evidence" value="ECO:0007669"/>
    <property type="project" value="InterPro"/>
</dbReference>
<reference evidence="3 4" key="1">
    <citation type="submission" date="2015-04" db="EMBL/GenBank/DDBJ databases">
        <title>Lasius niger genome sequencing.</title>
        <authorList>
            <person name="Konorov E.A."/>
            <person name="Nikitin M.A."/>
            <person name="Kirill M.V."/>
            <person name="Chang P."/>
        </authorList>
    </citation>
    <scope>NUCLEOTIDE SEQUENCE [LARGE SCALE GENOMIC DNA]</scope>
    <source>
        <tissue evidence="3">Whole</tissue>
    </source>
</reference>
<dbReference type="GO" id="GO:0005634">
    <property type="term" value="C:nucleus"/>
    <property type="evidence" value="ECO:0007669"/>
    <property type="project" value="UniProtKB-SubCell"/>
</dbReference>
<evidence type="ECO:0000256" key="1">
    <source>
        <dbReference type="ARBA" id="ARBA00004123"/>
    </source>
</evidence>
<evidence type="ECO:0000313" key="4">
    <source>
        <dbReference type="Proteomes" id="UP000036403"/>
    </source>
</evidence>
<dbReference type="AlphaFoldDB" id="A0A0J7KLB1"/>
<dbReference type="SUPFAM" id="SSF46689">
    <property type="entry name" value="Homeodomain-like"/>
    <property type="match status" value="1"/>
</dbReference>
<gene>
    <name evidence="3" type="ORF">RF55_9147</name>
</gene>
<dbReference type="Proteomes" id="UP000036403">
    <property type="component" value="Unassembled WGS sequence"/>
</dbReference>
<name>A0A0J7KLB1_LASNI</name>
<dbReference type="PaxDb" id="67767-A0A0J7KLB1"/>
<proteinExistence type="predicted"/>
<evidence type="ECO:0000313" key="3">
    <source>
        <dbReference type="EMBL" id="KMQ91039.1"/>
    </source>
</evidence>
<dbReference type="InterPro" id="IPR009057">
    <property type="entry name" value="Homeodomain-like_sf"/>
</dbReference>
<dbReference type="OrthoDB" id="7555301at2759"/>
<dbReference type="EMBL" id="LBMM01005990">
    <property type="protein sequence ID" value="KMQ91039.1"/>
    <property type="molecule type" value="Genomic_DNA"/>
</dbReference>
<evidence type="ECO:0000259" key="2">
    <source>
        <dbReference type="Pfam" id="PF05225"/>
    </source>
</evidence>
<feature type="domain" description="HTH psq-type" evidence="2">
    <location>
        <begin position="15"/>
        <end position="52"/>
    </location>
</feature>
<sequence length="134" mass="15836">MMRNYKKKRDTSVNEEDLKKAMQHVLNKTMTLRGAADAFEITKSTLGYRLKNIKNDKRSKSEDFSSKYSVCQVFTNLEKNMLENYMLKCSKMNYGLTYRQARTVAYQYAKALKKCPELWEQNQIVGIEWMKGFM</sequence>
<comment type="caution">
    <text evidence="3">The sequence shown here is derived from an EMBL/GenBank/DDBJ whole genome shotgun (WGS) entry which is preliminary data.</text>
</comment>